<dbReference type="GO" id="GO:0050660">
    <property type="term" value="F:flavin adenine dinucleotide binding"/>
    <property type="evidence" value="ECO:0007669"/>
    <property type="project" value="InterPro"/>
</dbReference>
<dbReference type="SUPFAM" id="SSF56176">
    <property type="entry name" value="FAD-binding/transporter-associated domain-like"/>
    <property type="match status" value="1"/>
</dbReference>
<evidence type="ECO:0000259" key="10">
    <source>
        <dbReference type="PROSITE" id="PS51371"/>
    </source>
</evidence>
<evidence type="ECO:0000256" key="6">
    <source>
        <dbReference type="ARBA" id="ARBA00023136"/>
    </source>
</evidence>
<evidence type="ECO:0000256" key="7">
    <source>
        <dbReference type="PROSITE-ProRule" id="PRU00703"/>
    </source>
</evidence>
<dbReference type="InterPro" id="IPR002550">
    <property type="entry name" value="CNNM"/>
</dbReference>
<dbReference type="Gene3D" id="3.10.580.10">
    <property type="entry name" value="CBS-domain"/>
    <property type="match status" value="1"/>
</dbReference>
<dbReference type="GO" id="GO:0016020">
    <property type="term" value="C:membrane"/>
    <property type="evidence" value="ECO:0007669"/>
    <property type="project" value="UniProtKB-SubCell"/>
</dbReference>
<evidence type="ECO:0000256" key="1">
    <source>
        <dbReference type="ARBA" id="ARBA00004141"/>
    </source>
</evidence>
<organism evidence="12 14">
    <name type="scientific">Coffea arabica</name>
    <name type="common">Arabian coffee</name>
    <dbReference type="NCBI Taxonomy" id="13443"/>
    <lineage>
        <taxon>Eukaryota</taxon>
        <taxon>Viridiplantae</taxon>
        <taxon>Streptophyta</taxon>
        <taxon>Embryophyta</taxon>
        <taxon>Tracheophyta</taxon>
        <taxon>Spermatophyta</taxon>
        <taxon>Magnoliopsida</taxon>
        <taxon>eudicotyledons</taxon>
        <taxon>Gunneridae</taxon>
        <taxon>Pentapetalae</taxon>
        <taxon>asterids</taxon>
        <taxon>lamiids</taxon>
        <taxon>Gentianales</taxon>
        <taxon>Rubiaceae</taxon>
        <taxon>Ixoroideae</taxon>
        <taxon>Gardenieae complex</taxon>
        <taxon>Bertiereae - Coffeeae clade</taxon>
        <taxon>Coffeeae</taxon>
        <taxon>Coffea</taxon>
    </lineage>
</organism>
<dbReference type="PROSITE" id="PS51371">
    <property type="entry name" value="CBS"/>
    <property type="match status" value="2"/>
</dbReference>
<dbReference type="SMART" id="SM00116">
    <property type="entry name" value="CBS"/>
    <property type="match status" value="2"/>
</dbReference>
<evidence type="ECO:0000313" key="12">
    <source>
        <dbReference type="Proteomes" id="UP001652660"/>
    </source>
</evidence>
<dbReference type="RefSeq" id="XP_027061690.1">
    <property type="nucleotide sequence ID" value="XM_027205889.1"/>
</dbReference>
<dbReference type="Pfam" id="PF00571">
    <property type="entry name" value="CBS"/>
    <property type="match status" value="2"/>
</dbReference>
<keyword evidence="6 8" id="KW-0472">Membrane</keyword>
<reference evidence="12" key="1">
    <citation type="journal article" date="2025" name="Foods">
        <title>Unveiling the Microbial Signatures of Arabica Coffee Cherries: Insights into Ripeness Specific Diversity, Functional Traits, and Implications for Quality and Safety.</title>
        <authorList>
            <consortium name="RefSeq"/>
            <person name="Tenea G.N."/>
            <person name="Cifuentes V."/>
            <person name="Reyes P."/>
            <person name="Cevallos-Vallejos M."/>
        </authorList>
    </citation>
    <scope>NUCLEOTIDE SEQUENCE [LARGE SCALE GENOMIC DNA]</scope>
</reference>
<dbReference type="Pfam" id="PF01595">
    <property type="entry name" value="CNNM"/>
    <property type="match status" value="1"/>
</dbReference>
<evidence type="ECO:0000256" key="3">
    <source>
        <dbReference type="ARBA" id="ARBA00022737"/>
    </source>
</evidence>
<name>A0A6P6SE34_COFAR</name>
<dbReference type="PROSITE" id="PS51846">
    <property type="entry name" value="CNNM"/>
    <property type="match status" value="1"/>
</dbReference>
<evidence type="ECO:0000256" key="4">
    <source>
        <dbReference type="ARBA" id="ARBA00022989"/>
    </source>
</evidence>
<feature type="domain" description="CBS" evidence="10">
    <location>
        <begin position="175"/>
        <end position="233"/>
    </location>
</feature>
<comment type="subcellular location">
    <subcellularLocation>
        <location evidence="1">Membrane</location>
        <topology evidence="1">Multi-pass membrane protein</topology>
    </subcellularLocation>
</comment>
<dbReference type="Gene3D" id="3.30.465.10">
    <property type="match status" value="1"/>
</dbReference>
<feature type="compositionally biased region" description="Basic and acidic residues" evidence="9">
    <location>
        <begin position="317"/>
        <end position="329"/>
    </location>
</feature>
<feature type="region of interest" description="Disordered" evidence="9">
    <location>
        <begin position="308"/>
        <end position="329"/>
    </location>
</feature>
<gene>
    <name evidence="13 14" type="primary">LOC113688177</name>
</gene>
<keyword evidence="2 8" id="KW-0812">Transmembrane</keyword>
<keyword evidence="12" id="KW-1185">Reference proteome</keyword>
<keyword evidence="5 7" id="KW-0129">CBS domain</keyword>
<dbReference type="GeneID" id="113688177"/>
<dbReference type="FunFam" id="3.10.580.10:FF:000002">
    <property type="entry name" value="Magnesium/cobalt efflux protein CorC"/>
    <property type="match status" value="1"/>
</dbReference>
<keyword evidence="3" id="KW-0677">Repeat</keyword>
<proteinExistence type="predicted"/>
<dbReference type="PANTHER" id="PTHR22777:SF17">
    <property type="entry name" value="UPF0053 PROTEIN SLL0260"/>
    <property type="match status" value="1"/>
</dbReference>
<evidence type="ECO:0000256" key="8">
    <source>
        <dbReference type="PROSITE-ProRule" id="PRU01193"/>
    </source>
</evidence>
<evidence type="ECO:0000313" key="13">
    <source>
        <dbReference type="RefSeq" id="XP_027061690.1"/>
    </source>
</evidence>
<dbReference type="InterPro" id="IPR016169">
    <property type="entry name" value="FAD-bd_PCMH_sub2"/>
</dbReference>
<sequence length="419" mass="47399">MTVAILLLTEITPKSIAVHNATDVARFVVRPVAWLSLILYPVGRVVTYLSMGMLKLLGLKGRSEPYVTEDELKLMLRGAELSGAIEEEEQDMIENVLEIKDTHVREVMTPLVDVVAIDASATLVDFHDLWVTHQYSRVPVFEQRIDNIVGIAYAMDLLDFVQKGDLLDSSVVGDMAHKPAYFVPDSMSVWNLLREFRIRKVHMAVVLNEYGGTIGLVTLEDVVEEIVGEIFDENDSSQEEIQKKTGYIVMRAQGIYDVDANTSIDHLSEDLNIKMPEGHQYETVSGFVCEAFGYIPRTGETIKVVLERENEEENDEYKEAESDRTDQHEKSQIFKLEILAGNARKVSAVRFERVNQDDESETKEVTRLFPKIMKKKWGADGDTDKADDGVLVKEIVDHNLSDDTVNAEQVDNHDHQIKQ</sequence>
<dbReference type="InterPro" id="IPR005170">
    <property type="entry name" value="Transptr-assoc_dom"/>
</dbReference>
<feature type="domain" description="CBS" evidence="10">
    <location>
        <begin position="108"/>
        <end position="169"/>
    </location>
</feature>
<evidence type="ECO:0000256" key="9">
    <source>
        <dbReference type="SAM" id="MobiDB-lite"/>
    </source>
</evidence>
<dbReference type="InterPro" id="IPR036318">
    <property type="entry name" value="FAD-bd_PCMH-like_sf"/>
</dbReference>
<dbReference type="RefSeq" id="XP_071905465.1">
    <property type="nucleotide sequence ID" value="XM_072049364.1"/>
</dbReference>
<dbReference type="InterPro" id="IPR000644">
    <property type="entry name" value="CBS_dom"/>
</dbReference>
<dbReference type="SUPFAM" id="SSF54631">
    <property type="entry name" value="CBS-domain pair"/>
    <property type="match status" value="1"/>
</dbReference>
<dbReference type="Proteomes" id="UP001652660">
    <property type="component" value="Chromosome 5e"/>
</dbReference>
<dbReference type="PANTHER" id="PTHR22777">
    <property type="entry name" value="HEMOLYSIN-RELATED"/>
    <property type="match status" value="1"/>
</dbReference>
<dbReference type="CDD" id="cd04590">
    <property type="entry name" value="CBS_pair_CorC_HlyC_assoc"/>
    <property type="match status" value="1"/>
</dbReference>
<dbReference type="InterPro" id="IPR046342">
    <property type="entry name" value="CBS_dom_sf"/>
</dbReference>
<evidence type="ECO:0000313" key="14">
    <source>
        <dbReference type="RefSeq" id="XP_071905465.1"/>
    </source>
</evidence>
<feature type="domain" description="CNNM transmembrane" evidence="11">
    <location>
        <begin position="1"/>
        <end position="89"/>
    </location>
</feature>
<dbReference type="Pfam" id="PF03471">
    <property type="entry name" value="CorC_HlyC"/>
    <property type="match status" value="1"/>
</dbReference>
<protein>
    <submittedName>
        <fullName evidence="13 14">DUF21 domain-containing protein At1g55930, chloroplastic-like isoform X3</fullName>
    </submittedName>
</protein>
<dbReference type="SMART" id="SM01091">
    <property type="entry name" value="CorC_HlyC"/>
    <property type="match status" value="1"/>
</dbReference>
<reference evidence="14" key="2">
    <citation type="submission" date="2025-05" db="UniProtKB">
        <authorList>
            <consortium name="RefSeq"/>
        </authorList>
    </citation>
    <scope>IDENTIFICATION</scope>
    <source>
        <tissue evidence="13 14">Leaves</tissue>
    </source>
</reference>
<evidence type="ECO:0000259" key="11">
    <source>
        <dbReference type="PROSITE" id="PS51846"/>
    </source>
</evidence>
<keyword evidence="4 8" id="KW-1133">Transmembrane helix</keyword>
<accession>A0A6P6SE34</accession>
<evidence type="ECO:0000256" key="5">
    <source>
        <dbReference type="ARBA" id="ARBA00023122"/>
    </source>
</evidence>
<dbReference type="AlphaFoldDB" id="A0A6P6SE34"/>
<evidence type="ECO:0000256" key="2">
    <source>
        <dbReference type="ARBA" id="ARBA00022692"/>
    </source>
</evidence>
<dbReference type="InterPro" id="IPR044751">
    <property type="entry name" value="Ion_transp-like_CBS"/>
</dbReference>